<dbReference type="GO" id="GO:0008270">
    <property type="term" value="F:zinc ion binding"/>
    <property type="evidence" value="ECO:0007669"/>
    <property type="project" value="InterPro"/>
</dbReference>
<dbReference type="AlphaFoldDB" id="A0AAN6USN0"/>
<dbReference type="Gene3D" id="4.10.240.10">
    <property type="entry name" value="Zn(2)-C6 fungal-type DNA-binding domain"/>
    <property type="match status" value="1"/>
</dbReference>
<dbReference type="EMBL" id="MU853401">
    <property type="protein sequence ID" value="KAK4138313.1"/>
    <property type="molecule type" value="Genomic_DNA"/>
</dbReference>
<dbReference type="GO" id="GO:0000981">
    <property type="term" value="F:DNA-binding transcription factor activity, RNA polymerase II-specific"/>
    <property type="evidence" value="ECO:0007669"/>
    <property type="project" value="InterPro"/>
</dbReference>
<organism evidence="2 3">
    <name type="scientific">Trichocladium antarcticum</name>
    <dbReference type="NCBI Taxonomy" id="1450529"/>
    <lineage>
        <taxon>Eukaryota</taxon>
        <taxon>Fungi</taxon>
        <taxon>Dikarya</taxon>
        <taxon>Ascomycota</taxon>
        <taxon>Pezizomycotina</taxon>
        <taxon>Sordariomycetes</taxon>
        <taxon>Sordariomycetidae</taxon>
        <taxon>Sordariales</taxon>
        <taxon>Chaetomiaceae</taxon>
        <taxon>Trichocladium</taxon>
    </lineage>
</organism>
<dbReference type="InterPro" id="IPR036864">
    <property type="entry name" value="Zn2-C6_fun-type_DNA-bd_sf"/>
</dbReference>
<dbReference type="InterPro" id="IPR053178">
    <property type="entry name" value="Osmoadaptation_assoc"/>
</dbReference>
<protein>
    <recommendedName>
        <fullName evidence="4">Zn(2)-C6 fungal-type domain-containing protein</fullName>
    </recommendedName>
</protein>
<dbReference type="Proteomes" id="UP001304895">
    <property type="component" value="Unassembled WGS sequence"/>
</dbReference>
<evidence type="ECO:0000313" key="2">
    <source>
        <dbReference type="EMBL" id="KAK4138313.1"/>
    </source>
</evidence>
<dbReference type="PANTHER" id="PTHR38111:SF9">
    <property type="entry name" value="ZN(2)-C6 FUNGAL-TYPE DOMAIN-CONTAINING PROTEIN"/>
    <property type="match status" value="1"/>
</dbReference>
<evidence type="ECO:0000256" key="1">
    <source>
        <dbReference type="SAM" id="MobiDB-lite"/>
    </source>
</evidence>
<keyword evidence="3" id="KW-1185">Reference proteome</keyword>
<feature type="region of interest" description="Disordered" evidence="1">
    <location>
        <begin position="79"/>
        <end position="102"/>
    </location>
</feature>
<reference evidence="2" key="1">
    <citation type="journal article" date="2023" name="Mol. Phylogenet. Evol.">
        <title>Genome-scale phylogeny and comparative genomics of the fungal order Sordariales.</title>
        <authorList>
            <person name="Hensen N."/>
            <person name="Bonometti L."/>
            <person name="Westerberg I."/>
            <person name="Brannstrom I.O."/>
            <person name="Guillou S."/>
            <person name="Cros-Aarteil S."/>
            <person name="Calhoun S."/>
            <person name="Haridas S."/>
            <person name="Kuo A."/>
            <person name="Mondo S."/>
            <person name="Pangilinan J."/>
            <person name="Riley R."/>
            <person name="LaButti K."/>
            <person name="Andreopoulos B."/>
            <person name="Lipzen A."/>
            <person name="Chen C."/>
            <person name="Yan M."/>
            <person name="Daum C."/>
            <person name="Ng V."/>
            <person name="Clum A."/>
            <person name="Steindorff A."/>
            <person name="Ohm R.A."/>
            <person name="Martin F."/>
            <person name="Silar P."/>
            <person name="Natvig D.O."/>
            <person name="Lalanne C."/>
            <person name="Gautier V."/>
            <person name="Ament-Velasquez S.L."/>
            <person name="Kruys A."/>
            <person name="Hutchinson M.I."/>
            <person name="Powell A.J."/>
            <person name="Barry K."/>
            <person name="Miller A.N."/>
            <person name="Grigoriev I.V."/>
            <person name="Debuchy R."/>
            <person name="Gladieux P."/>
            <person name="Hiltunen Thoren M."/>
            <person name="Johannesson H."/>
        </authorList>
    </citation>
    <scope>NUCLEOTIDE SEQUENCE</scope>
    <source>
        <strain evidence="2">CBS 123565</strain>
    </source>
</reference>
<evidence type="ECO:0000313" key="3">
    <source>
        <dbReference type="Proteomes" id="UP001304895"/>
    </source>
</evidence>
<reference evidence="2" key="2">
    <citation type="submission" date="2023-05" db="EMBL/GenBank/DDBJ databases">
        <authorList>
            <consortium name="Lawrence Berkeley National Laboratory"/>
            <person name="Steindorff A."/>
            <person name="Hensen N."/>
            <person name="Bonometti L."/>
            <person name="Westerberg I."/>
            <person name="Brannstrom I.O."/>
            <person name="Guillou S."/>
            <person name="Cros-Aarteil S."/>
            <person name="Calhoun S."/>
            <person name="Haridas S."/>
            <person name="Kuo A."/>
            <person name="Mondo S."/>
            <person name="Pangilinan J."/>
            <person name="Riley R."/>
            <person name="Labutti K."/>
            <person name="Andreopoulos B."/>
            <person name="Lipzen A."/>
            <person name="Chen C."/>
            <person name="Yanf M."/>
            <person name="Daum C."/>
            <person name="Ng V."/>
            <person name="Clum A."/>
            <person name="Ohm R."/>
            <person name="Martin F."/>
            <person name="Silar P."/>
            <person name="Natvig D."/>
            <person name="Lalanne C."/>
            <person name="Gautier V."/>
            <person name="Ament-Velasquez S.L."/>
            <person name="Kruys A."/>
            <person name="Hutchinson M.I."/>
            <person name="Powell A.J."/>
            <person name="Barry K."/>
            <person name="Miller A.N."/>
            <person name="Grigoriev I.V."/>
            <person name="Debuchy R."/>
            <person name="Gladieux P."/>
            <person name="Thoren M.H."/>
            <person name="Johannesson H."/>
        </authorList>
    </citation>
    <scope>NUCLEOTIDE SEQUENCE</scope>
    <source>
        <strain evidence="2">CBS 123565</strain>
    </source>
</reference>
<feature type="compositionally biased region" description="Pro residues" evidence="1">
    <location>
        <begin position="358"/>
        <end position="372"/>
    </location>
</feature>
<sequence length="572" mass="62688">MVGVPGKYKGCNTCRLRRVKVRNAAPKQDFAGSKMHATHLVQCDNQRPLCKKCIDGGRECAGYERETVFIVGTIHDQGRCSSHPPRVLKPKTGKGPPTGDDRLELVPTAPLRPAWDDLILVSCRGQSHQLQTAALHTQLHAITKGAVDDDGHAAGSRPVFISFPPYELPNAPPVSGEDEFQLASQCFVHLVAPVGTQGGDIHNRTDSILLFLYEHNNSTCFSSQPPWRDPSVQNNIVRRMGPESFRAFPNHHFFARVYRHRAICTALLARTPTFLAAPEWRSTPFEHHPKSPFDRLLDILSLVPALLARADRILAHPDHTTARRLMAQDLLNNCLDLDLDLSAWYSALHSPNTTTTPPFYPPPAQNPPPPSPSSSAAAAAAHTPPSRTTALSPTYYCAALVLLYPTLWRLYWAAVLEPVAVAVAGAGAGLDLDFVHGTDGSCTAMPTVPVPARLRAVDPMGYSSGRVRGLAGEVDLLVWPLEVVTRFFAQEQQQQQPGDGGFDVGVDMDMGLGMEYEDGEMGMMGMMGMMVPGGEAGMELMWCEAFRERLVARGREIQEVVQAREWLDLASF</sequence>
<gene>
    <name evidence="2" type="ORF">BT67DRAFT_475807</name>
</gene>
<evidence type="ECO:0008006" key="4">
    <source>
        <dbReference type="Google" id="ProtNLM"/>
    </source>
</evidence>
<name>A0AAN6USN0_9PEZI</name>
<proteinExistence type="predicted"/>
<feature type="region of interest" description="Disordered" evidence="1">
    <location>
        <begin position="355"/>
        <end position="381"/>
    </location>
</feature>
<accession>A0AAN6USN0</accession>
<dbReference type="PANTHER" id="PTHR38111">
    <property type="entry name" value="ZN(2)-C6 FUNGAL-TYPE DOMAIN-CONTAINING PROTEIN-RELATED"/>
    <property type="match status" value="1"/>
</dbReference>
<comment type="caution">
    <text evidence="2">The sequence shown here is derived from an EMBL/GenBank/DDBJ whole genome shotgun (WGS) entry which is preliminary data.</text>
</comment>